<dbReference type="InterPro" id="IPR050131">
    <property type="entry name" value="Peptidase_S8_subtilisin-like"/>
</dbReference>
<dbReference type="PROSITE" id="PS51892">
    <property type="entry name" value="SUBTILASE"/>
    <property type="match status" value="1"/>
</dbReference>
<dbReference type="EC" id="3.4.21.-" evidence="10"/>
<dbReference type="EMBL" id="AAYH02000047">
    <property type="protein sequence ID" value="EDO52714.1"/>
    <property type="molecule type" value="Genomic_DNA"/>
</dbReference>
<dbReference type="PANTHER" id="PTHR43806:SF11">
    <property type="entry name" value="CEREVISIN-RELATED"/>
    <property type="match status" value="1"/>
</dbReference>
<keyword evidence="3 5" id="KW-0378">Hydrolase</keyword>
<gene>
    <name evidence="10" type="ORF">BACUNI_03509</name>
</gene>
<dbReference type="GeneID" id="99751050"/>
<keyword evidence="4 5" id="KW-0720">Serine protease</keyword>
<dbReference type="InterPro" id="IPR036852">
    <property type="entry name" value="Peptidase_S8/S53_dom_sf"/>
</dbReference>
<dbReference type="GO" id="GO:0006508">
    <property type="term" value="P:proteolysis"/>
    <property type="evidence" value="ECO:0007669"/>
    <property type="project" value="UniProtKB-KW"/>
</dbReference>
<dbReference type="PROSITE" id="PS00136">
    <property type="entry name" value="SUBTILASE_ASP"/>
    <property type="match status" value="1"/>
</dbReference>
<dbReference type="Gene3D" id="3.40.50.200">
    <property type="entry name" value="Peptidase S8/S53 domain"/>
    <property type="match status" value="1"/>
</dbReference>
<feature type="region of interest" description="Disordered" evidence="7">
    <location>
        <begin position="833"/>
        <end position="882"/>
    </location>
</feature>
<evidence type="ECO:0000313" key="10">
    <source>
        <dbReference type="EMBL" id="EDO52714.1"/>
    </source>
</evidence>
<dbReference type="InterPro" id="IPR015500">
    <property type="entry name" value="Peptidase_S8_subtilisin-rel"/>
</dbReference>
<comment type="caution">
    <text evidence="10">The sequence shown here is derived from an EMBL/GenBank/DDBJ whole genome shotgun (WGS) entry which is preliminary data.</text>
</comment>
<dbReference type="RefSeq" id="WP_005823774.1">
    <property type="nucleotide sequence ID" value="NZ_DS362220.1"/>
</dbReference>
<feature type="compositionally biased region" description="Polar residues" evidence="7">
    <location>
        <begin position="853"/>
        <end position="877"/>
    </location>
</feature>
<dbReference type="Pfam" id="PF00082">
    <property type="entry name" value="Peptidase_S8"/>
    <property type="match status" value="1"/>
</dbReference>
<dbReference type="GO" id="GO:0004252">
    <property type="term" value="F:serine-type endopeptidase activity"/>
    <property type="evidence" value="ECO:0007669"/>
    <property type="project" value="UniProtKB-UniRule"/>
</dbReference>
<evidence type="ECO:0000256" key="6">
    <source>
        <dbReference type="RuleBase" id="RU003355"/>
    </source>
</evidence>
<evidence type="ECO:0000256" key="2">
    <source>
        <dbReference type="ARBA" id="ARBA00022670"/>
    </source>
</evidence>
<feature type="domain" description="Bacterial repeat" evidence="9">
    <location>
        <begin position="269"/>
        <end position="319"/>
    </location>
</feature>
<evidence type="ECO:0000256" key="1">
    <source>
        <dbReference type="ARBA" id="ARBA00011073"/>
    </source>
</evidence>
<protein>
    <submittedName>
        <fullName evidence="10">Peptidase, S8/S53 family</fullName>
        <ecNumber evidence="10">3.4.21.-</ecNumber>
    </submittedName>
</protein>
<evidence type="ECO:0000256" key="5">
    <source>
        <dbReference type="PROSITE-ProRule" id="PRU01240"/>
    </source>
</evidence>
<dbReference type="PANTHER" id="PTHR43806">
    <property type="entry name" value="PEPTIDASE S8"/>
    <property type="match status" value="1"/>
</dbReference>
<evidence type="ECO:0000259" key="9">
    <source>
        <dbReference type="Pfam" id="PF18998"/>
    </source>
</evidence>
<dbReference type="Proteomes" id="UP000004110">
    <property type="component" value="Unassembled WGS sequence"/>
</dbReference>
<evidence type="ECO:0000256" key="3">
    <source>
        <dbReference type="ARBA" id="ARBA00022801"/>
    </source>
</evidence>
<dbReference type="AlphaFoldDB" id="A0ABC9N7R2"/>
<dbReference type="PRINTS" id="PR00723">
    <property type="entry name" value="SUBTILISIN"/>
</dbReference>
<evidence type="ECO:0000259" key="8">
    <source>
        <dbReference type="Pfam" id="PF00082"/>
    </source>
</evidence>
<feature type="compositionally biased region" description="Pro residues" evidence="7">
    <location>
        <begin position="240"/>
        <end position="249"/>
    </location>
</feature>
<dbReference type="InterPro" id="IPR023828">
    <property type="entry name" value="Peptidase_S8_Ser-AS"/>
</dbReference>
<evidence type="ECO:0000256" key="4">
    <source>
        <dbReference type="ARBA" id="ARBA00022825"/>
    </source>
</evidence>
<keyword evidence="11" id="KW-1185">Reference proteome</keyword>
<comment type="similarity">
    <text evidence="1 5 6">Belongs to the peptidase S8 family.</text>
</comment>
<dbReference type="PROSITE" id="PS00138">
    <property type="entry name" value="SUBTILASE_SER"/>
    <property type="match status" value="1"/>
</dbReference>
<feature type="domain" description="Peptidase S8/S53" evidence="8">
    <location>
        <begin position="557"/>
        <end position="807"/>
    </location>
</feature>
<evidence type="ECO:0000256" key="7">
    <source>
        <dbReference type="SAM" id="MobiDB-lite"/>
    </source>
</evidence>
<dbReference type="InterPro" id="IPR000209">
    <property type="entry name" value="Peptidase_S8/S53_dom"/>
</dbReference>
<dbReference type="Pfam" id="PF18998">
    <property type="entry name" value="Flg_new_2"/>
    <property type="match status" value="1"/>
</dbReference>
<reference evidence="10" key="2">
    <citation type="submission" date="2013-11" db="EMBL/GenBank/DDBJ databases">
        <title>Draft genome sequence of Bacteroides uniformis (ATCC 8492).</title>
        <authorList>
            <person name="Sudarsanam P."/>
            <person name="Ley R."/>
            <person name="Guruge J."/>
            <person name="Turnbaugh P.J."/>
            <person name="Mahowald M."/>
            <person name="Liep D."/>
            <person name="Gordon J."/>
        </authorList>
    </citation>
    <scope>NUCLEOTIDE SEQUENCE</scope>
    <source>
        <strain evidence="10">ATCC 8492</strain>
    </source>
</reference>
<organism evidence="10 11">
    <name type="scientific">Bacteroides uniformis (strain ATCC 8492 / DSM 6597 / CCUG 4942 / CIP 103695 / JCM 5828 / KCTC 5204 / NCTC 13054 / VPI 0061)</name>
    <dbReference type="NCBI Taxonomy" id="411479"/>
    <lineage>
        <taxon>Bacteria</taxon>
        <taxon>Pseudomonadati</taxon>
        <taxon>Bacteroidota</taxon>
        <taxon>Bacteroidia</taxon>
        <taxon>Bacteroidales</taxon>
        <taxon>Bacteroidaceae</taxon>
        <taxon>Bacteroides</taxon>
    </lineage>
</organism>
<dbReference type="InterPro" id="IPR023827">
    <property type="entry name" value="Peptidase_S8_Asp-AS"/>
</dbReference>
<reference evidence="10" key="1">
    <citation type="submission" date="2007-06" db="EMBL/GenBank/DDBJ databases">
        <authorList>
            <person name="Fulton L."/>
            <person name="Clifton S."/>
            <person name="Fulton B."/>
            <person name="Xu J."/>
            <person name="Minx P."/>
            <person name="Pepin K.H."/>
            <person name="Johnson M."/>
            <person name="Thiruvilangam P."/>
            <person name="Bhonagiri V."/>
            <person name="Nash W.E."/>
            <person name="Mardis E.R."/>
            <person name="Wilson R.K."/>
        </authorList>
    </citation>
    <scope>NUCLEOTIDE SEQUENCE [LARGE SCALE GENOMIC DNA]</scope>
    <source>
        <strain evidence="10">ATCC 8492</strain>
    </source>
</reference>
<dbReference type="SUPFAM" id="SSF52743">
    <property type="entry name" value="Subtilisin-like"/>
    <property type="match status" value="1"/>
</dbReference>
<dbReference type="InterPro" id="IPR044060">
    <property type="entry name" value="Bacterial_rp_domain"/>
</dbReference>
<feature type="active site" description="Charge relay system" evidence="5">
    <location>
        <position position="565"/>
    </location>
</feature>
<feature type="compositionally biased region" description="Basic and acidic residues" evidence="7">
    <location>
        <begin position="835"/>
        <end position="844"/>
    </location>
</feature>
<feature type="active site" description="Charge relay system" evidence="5">
    <location>
        <position position="774"/>
    </location>
</feature>
<keyword evidence="2 5" id="KW-0645">Protease</keyword>
<feature type="active site" description="Charge relay system" evidence="5">
    <location>
        <position position="598"/>
    </location>
</feature>
<sequence>MAGHSFFGKQKLCYTEVSDFTDYQGIGHDPMYKRYDSVFSVVKRVIPINLQHFLATPEYMDDEDQICWHIEKWQQHPTRLSELSGAEYDRYKGILDDTIKIYKSSIMDLSGEDLQIMAGAIKYVSEDRVYCTDDKVYLVAWGMTPDVRQHKVVGSVIHDFEYTKKYKITFDAGEHGTISKLDKTISRAEGSILSKLDIPTVDVCEGWNFTGWIPSPIGQRVNSNMTFTAQYDEVVSETPAIPPISPEPSIPLDSPTEEPTTEPEDVFYNCRFEAGGHGSIEGSSSFRKAANTTLSSGEIPIVTPNKGYKFTGWNISPNNILVDEDKVFFAQYEKTLPWYKRWWLWFAGLWTGKGCLKWLLWLLLIILLIWLLSWLLKGCGHHSPVNGVVPIDTITRADGSRVDDNGAVRPITGSDGKLPDDNTVVAPVMGEGGEEPPIVKQPGVPNIIANRLFLYMENENDNVDALARDLKQAYPDDKYSIIGYDKEVKLLVIQIPENERDQIRKTINSKIPNHKFIVFDEEVYELHGQISNSTENAGWHLNAIHLKQGWTYTKGSSDVKVAIVDDGIQASHPMFKGRIVDAYNVFTQNNALSLGEGHGTHTAGLAVGSADYFSKGASGVAPNCQIMPIQVFDNKQCPLSALIAGVMYALHHDADVVNISIGPSFKGLNVLPVEQQAEIAKTQFQNVAFLWARVCKLAAKKNTILVFAAGNDDILTSIPPENRNASSIVVTAVDKRLYPTVFTNYGPCSDISAPGKGIYSSFPSNTFQSCDGTSMAAPIVTGTIALMKSLKKDITVAQARNVLYKTGADVYGYIPPMVLVDKALMAVKNGDFSEPTERKIKPVPEGEGDESAANRQQPIVDTPPSANTDTPTSQGNETDYDAIRRKIAEYKQKIEELERLLPQKR</sequence>
<feature type="region of interest" description="Disordered" evidence="7">
    <location>
        <begin position="239"/>
        <end position="262"/>
    </location>
</feature>
<proteinExistence type="inferred from homology"/>
<name>A0ABC9N7R2_BACUC</name>
<accession>A0ABC9N7R2</accession>
<evidence type="ECO:0000313" key="11">
    <source>
        <dbReference type="Proteomes" id="UP000004110"/>
    </source>
</evidence>